<evidence type="ECO:0000256" key="4">
    <source>
        <dbReference type="ARBA" id="ARBA00022606"/>
    </source>
</evidence>
<keyword evidence="9" id="KW-1015">Disulfide bond</keyword>
<dbReference type="AlphaFoldDB" id="A0A9P0PZN1"/>
<comment type="similarity">
    <text evidence="2">Belongs to the CD36 family.</text>
</comment>
<protein>
    <recommendedName>
        <fullName evidence="15">Sensory neuron membrane protein 1</fullName>
    </recommendedName>
</protein>
<sequence length="589" mass="65488">MKPTGIAKGLLFSVFPQFKFLSTVRKVYQGAKKVQKTRQNLNKAHKTVQELNHLRGTLKNTLVKTKSCEMQLATKLAIGSLSALIFMILFGFVIFPKVLHSQVKGMVNLGPGTDIRGMFLTIPFALTFKVYLFNITNPTDVQYFGAKPIVKQVGPFCYEEWKKKVKVEDSVAEDTISYNPVDTFLKANWTGCKSGQLEVTIPHPMILGVVNTVLRQKPGALNLINKAIRSIYNNPTSIFLTAKADDILFDGVTINCAVTDFAGKALCAQLKQEAGLRHISEDELAFSLLGPKNATEGKRIKAYRGTKNSRDVGKIVEYDNAATMSAWPTDECNVIDGTDGTIFPPFLEQDDGIVSFAPDLCRSLKAYYVKPAKYDGIPVGEYTADLGDASTNEDEKCYCYTDDSCLKKGLMDLYKCSGVPVYASLPHFLDTDESYLKGVQGLKPNKTEHEIRILFESFSGSPLFARKRLQFNMPLEPVPKLELFKNFTETVVPMFWIEEGVELNSTLTKPLKMLFMLKSVVNVTKYLVILGALGGLAYSGYLFYKSSGKVNITPVHKVQPNDSNSISSVNNMYQGHVNRAMSTHSVDKY</sequence>
<evidence type="ECO:0000256" key="2">
    <source>
        <dbReference type="ARBA" id="ARBA00010532"/>
    </source>
</evidence>
<dbReference type="Pfam" id="PF01130">
    <property type="entry name" value="CD36"/>
    <property type="match status" value="1"/>
</dbReference>
<organism evidence="13 14">
    <name type="scientific">Acanthoscelides obtectus</name>
    <name type="common">Bean weevil</name>
    <name type="synonym">Bruchus obtectus</name>
    <dbReference type="NCBI Taxonomy" id="200917"/>
    <lineage>
        <taxon>Eukaryota</taxon>
        <taxon>Metazoa</taxon>
        <taxon>Ecdysozoa</taxon>
        <taxon>Arthropoda</taxon>
        <taxon>Hexapoda</taxon>
        <taxon>Insecta</taxon>
        <taxon>Pterygota</taxon>
        <taxon>Neoptera</taxon>
        <taxon>Endopterygota</taxon>
        <taxon>Coleoptera</taxon>
        <taxon>Polyphaga</taxon>
        <taxon>Cucujiformia</taxon>
        <taxon>Chrysomeloidea</taxon>
        <taxon>Chrysomelidae</taxon>
        <taxon>Bruchinae</taxon>
        <taxon>Bruchini</taxon>
        <taxon>Acanthoscelides</taxon>
    </lineage>
</organism>
<name>A0A9P0PZN1_ACAOB</name>
<dbReference type="PRINTS" id="PR01609">
    <property type="entry name" value="CD36FAMILY"/>
</dbReference>
<evidence type="ECO:0000256" key="8">
    <source>
        <dbReference type="ARBA" id="ARBA00023136"/>
    </source>
</evidence>
<keyword evidence="5 12" id="KW-0812">Transmembrane</keyword>
<gene>
    <name evidence="13" type="ORF">ACAOBT_LOCUS28103</name>
</gene>
<feature type="transmembrane region" description="Helical" evidence="12">
    <location>
        <begin position="76"/>
        <end position="95"/>
    </location>
</feature>
<dbReference type="Proteomes" id="UP001152888">
    <property type="component" value="Unassembled WGS sequence"/>
</dbReference>
<keyword evidence="10" id="KW-0675">Receptor</keyword>
<evidence type="ECO:0008006" key="15">
    <source>
        <dbReference type="Google" id="ProtNLM"/>
    </source>
</evidence>
<evidence type="ECO:0000256" key="12">
    <source>
        <dbReference type="SAM" id="Phobius"/>
    </source>
</evidence>
<dbReference type="InterPro" id="IPR002159">
    <property type="entry name" value="CD36_fam"/>
</dbReference>
<dbReference type="EMBL" id="CAKOFQ010007599">
    <property type="protein sequence ID" value="CAH2004637.1"/>
    <property type="molecule type" value="Genomic_DNA"/>
</dbReference>
<proteinExistence type="inferred from homology"/>
<evidence type="ECO:0000256" key="7">
    <source>
        <dbReference type="ARBA" id="ARBA00022989"/>
    </source>
</evidence>
<dbReference type="GO" id="GO:0005886">
    <property type="term" value="C:plasma membrane"/>
    <property type="evidence" value="ECO:0007669"/>
    <property type="project" value="UniProtKB-SubCell"/>
</dbReference>
<feature type="transmembrane region" description="Helical" evidence="12">
    <location>
        <begin position="115"/>
        <end position="133"/>
    </location>
</feature>
<dbReference type="GO" id="GO:0007608">
    <property type="term" value="P:sensory perception of smell"/>
    <property type="evidence" value="ECO:0007669"/>
    <property type="project" value="UniProtKB-KW"/>
</dbReference>
<evidence type="ECO:0000256" key="1">
    <source>
        <dbReference type="ARBA" id="ARBA00004651"/>
    </source>
</evidence>
<comment type="caution">
    <text evidence="13">The sequence shown here is derived from an EMBL/GenBank/DDBJ whole genome shotgun (WGS) entry which is preliminary data.</text>
</comment>
<evidence type="ECO:0000313" key="13">
    <source>
        <dbReference type="EMBL" id="CAH2004637.1"/>
    </source>
</evidence>
<keyword evidence="7 12" id="KW-1133">Transmembrane helix</keyword>
<dbReference type="PANTHER" id="PTHR11923:SF69">
    <property type="entry name" value="SENSORY NEURON MEMBRANE PROTEIN 1"/>
    <property type="match status" value="1"/>
</dbReference>
<evidence type="ECO:0000256" key="9">
    <source>
        <dbReference type="ARBA" id="ARBA00023157"/>
    </source>
</evidence>
<dbReference type="GO" id="GO:0005044">
    <property type="term" value="F:scavenger receptor activity"/>
    <property type="evidence" value="ECO:0007669"/>
    <property type="project" value="TreeGrafter"/>
</dbReference>
<keyword evidence="4" id="KW-0716">Sensory transduction</keyword>
<comment type="subcellular location">
    <subcellularLocation>
        <location evidence="1">Cell membrane</location>
        <topology evidence="1">Multi-pass membrane protein</topology>
    </subcellularLocation>
</comment>
<evidence type="ECO:0000256" key="11">
    <source>
        <dbReference type="ARBA" id="ARBA00023180"/>
    </source>
</evidence>
<evidence type="ECO:0000256" key="10">
    <source>
        <dbReference type="ARBA" id="ARBA00023170"/>
    </source>
</evidence>
<evidence type="ECO:0000256" key="3">
    <source>
        <dbReference type="ARBA" id="ARBA00022475"/>
    </source>
</evidence>
<evidence type="ECO:0000256" key="5">
    <source>
        <dbReference type="ARBA" id="ARBA00022692"/>
    </source>
</evidence>
<feature type="transmembrane region" description="Helical" evidence="12">
    <location>
        <begin position="526"/>
        <end position="544"/>
    </location>
</feature>
<keyword evidence="6" id="KW-0552">Olfaction</keyword>
<accession>A0A9P0PZN1</accession>
<dbReference type="GO" id="GO:0005737">
    <property type="term" value="C:cytoplasm"/>
    <property type="evidence" value="ECO:0007669"/>
    <property type="project" value="TreeGrafter"/>
</dbReference>
<dbReference type="PANTHER" id="PTHR11923">
    <property type="entry name" value="SCAVENGER RECEPTOR CLASS B TYPE-1 SR-B1"/>
    <property type="match status" value="1"/>
</dbReference>
<evidence type="ECO:0000256" key="6">
    <source>
        <dbReference type="ARBA" id="ARBA00022725"/>
    </source>
</evidence>
<keyword evidence="8 12" id="KW-0472">Membrane</keyword>
<dbReference type="OrthoDB" id="10024078at2759"/>
<keyword evidence="3" id="KW-1003">Cell membrane</keyword>
<evidence type="ECO:0000313" key="14">
    <source>
        <dbReference type="Proteomes" id="UP001152888"/>
    </source>
</evidence>
<keyword evidence="11" id="KW-0325">Glycoprotein</keyword>
<reference evidence="13" key="1">
    <citation type="submission" date="2022-03" db="EMBL/GenBank/DDBJ databases">
        <authorList>
            <person name="Sayadi A."/>
        </authorList>
    </citation>
    <scope>NUCLEOTIDE SEQUENCE</scope>
</reference>
<keyword evidence="14" id="KW-1185">Reference proteome</keyword>